<dbReference type="EMBL" id="JAPDHW010000006">
    <property type="protein sequence ID" value="MCW3168863.1"/>
    <property type="molecule type" value="Genomic_DNA"/>
</dbReference>
<evidence type="ECO:0000313" key="2">
    <source>
        <dbReference type="Proteomes" id="UP001163731"/>
    </source>
</evidence>
<dbReference type="RefSeq" id="WP_264750050.1">
    <property type="nucleotide sequence ID" value="NZ_JAPDHW010000006.1"/>
</dbReference>
<dbReference type="Proteomes" id="UP001163731">
    <property type="component" value="Unassembled WGS sequence"/>
</dbReference>
<reference evidence="1" key="1">
    <citation type="submission" date="2022-10" db="EMBL/GenBank/DDBJ databases">
        <title>Chryseobacterium babae sp. nov. isolated from the gut of the beetle Oryctes rhinoceros, and Chryseobacterium kimseyorum sp. nov., isolated from a stick insect rearing cage.</title>
        <authorList>
            <person name="Shelomi M."/>
            <person name="Han C.-J."/>
            <person name="Chen W.-M."/>
            <person name="Chen H.-K."/>
            <person name="Liaw S.-J."/>
            <person name="Muhle E."/>
            <person name="Clermont D."/>
        </authorList>
    </citation>
    <scope>NUCLEOTIDE SEQUENCE</scope>
    <source>
        <strain evidence="1">09-1422</strain>
    </source>
</reference>
<accession>A0ABT3HYX9</accession>
<keyword evidence="2" id="KW-1185">Reference proteome</keyword>
<comment type="caution">
    <text evidence="1">The sequence shown here is derived from an EMBL/GenBank/DDBJ whole genome shotgun (WGS) entry which is preliminary data.</text>
</comment>
<proteinExistence type="predicted"/>
<organism evidence="1 2">
    <name type="scientific">Chryseobacterium kimseyorum</name>
    <dbReference type="NCBI Taxonomy" id="2984028"/>
    <lineage>
        <taxon>Bacteria</taxon>
        <taxon>Pseudomonadati</taxon>
        <taxon>Bacteroidota</taxon>
        <taxon>Flavobacteriia</taxon>
        <taxon>Flavobacteriales</taxon>
        <taxon>Weeksellaceae</taxon>
        <taxon>Chryseobacterium group</taxon>
        <taxon>Chryseobacterium</taxon>
    </lineage>
</organism>
<evidence type="ECO:0008006" key="3">
    <source>
        <dbReference type="Google" id="ProtNLM"/>
    </source>
</evidence>
<protein>
    <recommendedName>
        <fullName evidence="3">DUF4468 domain-containing protein</fullName>
    </recommendedName>
</protein>
<sequence>MMKLILYSMVIFSGLLFGQNIEPGKKIVQQINQIKDFKIKIVPNSYFTDKSEVTDNGIELKGFYKNRRLRKIEHFLGLSAWKIVTEYFFSDDGKLVFVHSQKYQILDENGYLKKPKLLSELKNYYENNTLIKTVGQIINDENKDYLNESKNLINDLKNYDH</sequence>
<name>A0ABT3HYX9_9FLAO</name>
<gene>
    <name evidence="1" type="ORF">OMO38_10055</name>
</gene>
<evidence type="ECO:0000313" key="1">
    <source>
        <dbReference type="EMBL" id="MCW3168863.1"/>
    </source>
</evidence>